<feature type="compositionally biased region" description="Basic residues" evidence="1">
    <location>
        <begin position="501"/>
        <end position="521"/>
    </location>
</feature>
<feature type="compositionally biased region" description="Basic residues" evidence="1">
    <location>
        <begin position="52"/>
        <end position="62"/>
    </location>
</feature>
<evidence type="ECO:0000313" key="3">
    <source>
        <dbReference type="EMBL" id="KAJ5100543.1"/>
    </source>
</evidence>
<feature type="compositionally biased region" description="Basic residues" evidence="1">
    <location>
        <begin position="70"/>
        <end position="80"/>
    </location>
</feature>
<dbReference type="SMART" id="SM00478">
    <property type="entry name" value="ENDO3c"/>
    <property type="match status" value="1"/>
</dbReference>
<dbReference type="PANTHER" id="PTHR47203">
    <property type="match status" value="1"/>
</dbReference>
<keyword evidence="4" id="KW-1185">Reference proteome</keyword>
<accession>A0A9W9KC27</accession>
<dbReference type="CDD" id="cd00056">
    <property type="entry name" value="ENDO3c"/>
    <property type="match status" value="1"/>
</dbReference>
<dbReference type="Gene3D" id="1.10.340.30">
    <property type="entry name" value="Hypothetical protein, domain 2"/>
    <property type="match status" value="1"/>
</dbReference>
<evidence type="ECO:0000259" key="2">
    <source>
        <dbReference type="SMART" id="SM00478"/>
    </source>
</evidence>
<name>A0A9W9KC27_9EURO</name>
<evidence type="ECO:0000313" key="4">
    <source>
        <dbReference type="Proteomes" id="UP001149165"/>
    </source>
</evidence>
<sequence length="574" mass="62545">MAEPRLTRAAAREATDLIADQVTDPSVHDVVAEKARNAFASRENQEESARKSVTKSKSKKSSKKDDEKSGRKKRKKKKRSAVRDKIAGRTKAKPRTETETKKLGPKLKLVSKRSEDPKPVLEGTGPEDLPHNLGSIPVPIPKRSSATSDKENQDTTESLQPDDYAADESIIGDIDQDTAKNEPKPPSKAKSSAGNYRLTPGISPFPKWQHPTPMECEVIKLLLSKVHGDIVAPKTIPAPSLTVAGCGEVPSVLDALIRTLLSAATTSANSSRAFNGLVQRFGILEEGIGKGSVNWDAVRQASLEDVFKAIESGGLANNKSKNLKAILDLVHADNQERRKALLSKKSTASVSESTVPESSTAKTEGENDYEIACTDQNVLSLNHLHGVSSEEAMTELTKYPGIGPKTAACVILFCLQRPCFAVDTHIFRLCKWLGWIPSTTTSEVMAFKHLEVRIPDHLKYSLHQLFIRHGRTCPRCRAITGESSAGWEEGCAIDHLVKRTGKRKGGKGKGTKRPAKRRKTGTRASATAKNRKIVSGEKNGEIEEIEYKAQAEDEVGGYSDFTEQSDTLLDGVSD</sequence>
<evidence type="ECO:0000256" key="1">
    <source>
        <dbReference type="SAM" id="MobiDB-lite"/>
    </source>
</evidence>
<feature type="region of interest" description="Disordered" evidence="1">
    <location>
        <begin position="341"/>
        <end position="366"/>
    </location>
</feature>
<feature type="compositionally biased region" description="Low complexity" evidence="1">
    <location>
        <begin position="346"/>
        <end position="361"/>
    </location>
</feature>
<dbReference type="PANTHER" id="PTHR47203:SF1">
    <property type="entry name" value="HYPOTHETICAL BASE EXCISION DNA REPAIR PROTEIN (EUROFUNG)"/>
    <property type="match status" value="1"/>
</dbReference>
<dbReference type="OrthoDB" id="5607at2759"/>
<reference evidence="3" key="2">
    <citation type="journal article" date="2023" name="IMA Fungus">
        <title>Comparative genomic study of the Penicillium genus elucidates a diverse pangenome and 15 lateral gene transfer events.</title>
        <authorList>
            <person name="Petersen C."/>
            <person name="Sorensen T."/>
            <person name="Nielsen M.R."/>
            <person name="Sondergaard T.E."/>
            <person name="Sorensen J.L."/>
            <person name="Fitzpatrick D.A."/>
            <person name="Frisvad J.C."/>
            <person name="Nielsen K.L."/>
        </authorList>
    </citation>
    <scope>NUCLEOTIDE SEQUENCE</scope>
    <source>
        <strain evidence="3">IBT 30069</strain>
    </source>
</reference>
<reference evidence="3" key="1">
    <citation type="submission" date="2022-11" db="EMBL/GenBank/DDBJ databases">
        <authorList>
            <person name="Petersen C."/>
        </authorList>
    </citation>
    <scope>NUCLEOTIDE SEQUENCE</scope>
    <source>
        <strain evidence="3">IBT 30069</strain>
    </source>
</reference>
<feature type="domain" description="HhH-GPD" evidence="2">
    <location>
        <begin position="261"/>
        <end position="472"/>
    </location>
</feature>
<gene>
    <name evidence="3" type="ORF">N7456_006595</name>
</gene>
<dbReference type="GO" id="GO:0000702">
    <property type="term" value="F:oxidized base lesion DNA N-glycosylase activity"/>
    <property type="evidence" value="ECO:0007669"/>
    <property type="project" value="UniProtKB-ARBA"/>
</dbReference>
<dbReference type="AlphaFoldDB" id="A0A9W9KC27"/>
<dbReference type="InterPro" id="IPR011257">
    <property type="entry name" value="DNA_glycosylase"/>
</dbReference>
<dbReference type="Proteomes" id="UP001149165">
    <property type="component" value="Unassembled WGS sequence"/>
</dbReference>
<dbReference type="GO" id="GO:0006285">
    <property type="term" value="P:base-excision repair, AP site formation"/>
    <property type="evidence" value="ECO:0007669"/>
    <property type="project" value="UniProtKB-ARBA"/>
</dbReference>
<feature type="region of interest" description="Disordered" evidence="1">
    <location>
        <begin position="23"/>
        <end position="197"/>
    </location>
</feature>
<proteinExistence type="predicted"/>
<dbReference type="InterPro" id="IPR023170">
    <property type="entry name" value="HhH_base_excis_C"/>
</dbReference>
<feature type="compositionally biased region" description="Basic and acidic residues" evidence="1">
    <location>
        <begin position="534"/>
        <end position="551"/>
    </location>
</feature>
<protein>
    <submittedName>
        <fullName evidence="3">DNA glycosylase</fullName>
    </submittedName>
</protein>
<dbReference type="InterPro" id="IPR003265">
    <property type="entry name" value="HhH-GPD_domain"/>
</dbReference>
<dbReference type="Pfam" id="PF00730">
    <property type="entry name" value="HhH-GPD"/>
    <property type="match status" value="1"/>
</dbReference>
<dbReference type="EMBL" id="JAPQKH010000004">
    <property type="protein sequence ID" value="KAJ5100543.1"/>
    <property type="molecule type" value="Genomic_DNA"/>
</dbReference>
<organism evidence="3 4">
    <name type="scientific">Penicillium angulare</name>
    <dbReference type="NCBI Taxonomy" id="116970"/>
    <lineage>
        <taxon>Eukaryota</taxon>
        <taxon>Fungi</taxon>
        <taxon>Dikarya</taxon>
        <taxon>Ascomycota</taxon>
        <taxon>Pezizomycotina</taxon>
        <taxon>Eurotiomycetes</taxon>
        <taxon>Eurotiomycetidae</taxon>
        <taxon>Eurotiales</taxon>
        <taxon>Aspergillaceae</taxon>
        <taxon>Penicillium</taxon>
    </lineage>
</organism>
<comment type="caution">
    <text evidence="3">The sequence shown here is derived from an EMBL/GenBank/DDBJ whole genome shotgun (WGS) entry which is preliminary data.</text>
</comment>
<dbReference type="SUPFAM" id="SSF48150">
    <property type="entry name" value="DNA-glycosylase"/>
    <property type="match status" value="1"/>
</dbReference>
<feature type="region of interest" description="Disordered" evidence="1">
    <location>
        <begin position="501"/>
        <end position="574"/>
    </location>
</feature>
<feature type="compositionally biased region" description="Basic and acidic residues" evidence="1">
    <location>
        <begin position="26"/>
        <end position="36"/>
    </location>
</feature>
<dbReference type="Gene3D" id="1.10.1670.10">
    <property type="entry name" value="Helix-hairpin-Helix base-excision DNA repair enzymes (C-terminal)"/>
    <property type="match status" value="1"/>
</dbReference>